<dbReference type="EMBL" id="SEWF01000014">
    <property type="protein sequence ID" value="RYU95474.1"/>
    <property type="molecule type" value="Genomic_DNA"/>
</dbReference>
<comment type="caution">
    <text evidence="1">The sequence shown here is derived from an EMBL/GenBank/DDBJ whole genome shotgun (WGS) entry which is preliminary data.</text>
</comment>
<dbReference type="OrthoDB" id="952228at2"/>
<keyword evidence="2" id="KW-1185">Reference proteome</keyword>
<dbReference type="RefSeq" id="WP_130021080.1">
    <property type="nucleotide sequence ID" value="NZ_SEWF01000014.1"/>
</dbReference>
<evidence type="ECO:0000313" key="2">
    <source>
        <dbReference type="Proteomes" id="UP000293162"/>
    </source>
</evidence>
<organism evidence="1 2">
    <name type="scientific">Emticicia agri</name>
    <dbReference type="NCBI Taxonomy" id="2492393"/>
    <lineage>
        <taxon>Bacteria</taxon>
        <taxon>Pseudomonadati</taxon>
        <taxon>Bacteroidota</taxon>
        <taxon>Cytophagia</taxon>
        <taxon>Cytophagales</taxon>
        <taxon>Leadbetterellaceae</taxon>
        <taxon>Emticicia</taxon>
    </lineage>
</organism>
<gene>
    <name evidence="1" type="ORF">EWM59_11290</name>
</gene>
<name>A0A4Q5LZY8_9BACT</name>
<protein>
    <submittedName>
        <fullName evidence="1">Uncharacterized protein</fullName>
    </submittedName>
</protein>
<accession>A0A4Q5LZY8</accession>
<proteinExistence type="predicted"/>
<reference evidence="1 2" key="1">
    <citation type="submission" date="2019-02" db="EMBL/GenBank/DDBJ databases">
        <title>Bacterial novel species Emticicia sp. 17J42-9 isolated from soil.</title>
        <authorList>
            <person name="Jung H.-Y."/>
        </authorList>
    </citation>
    <scope>NUCLEOTIDE SEQUENCE [LARGE SCALE GENOMIC DNA]</scope>
    <source>
        <strain evidence="1 2">17J42-9</strain>
    </source>
</reference>
<dbReference type="AlphaFoldDB" id="A0A4Q5LZY8"/>
<dbReference type="Proteomes" id="UP000293162">
    <property type="component" value="Unassembled WGS sequence"/>
</dbReference>
<sequence length="179" mass="20377">MKKLIAIGLLLLLLYNMFGLTIATLFFEDNYRTSSNIIIDDKWKIIKIPAATSNAHYNSVEKDGLIRSGNDFYNIMHEYQENDTLYVILKSNQNAQERFTELASLILGMTDTETDTPHSPLGKLIKLFGDLQKVYLSDEVLLGLNEPITGLYQTSFYTEPHQSNEQVIHLLHSPPPELT</sequence>
<evidence type="ECO:0000313" key="1">
    <source>
        <dbReference type="EMBL" id="RYU95474.1"/>
    </source>
</evidence>